<dbReference type="EMBL" id="CM042889">
    <property type="protein sequence ID" value="KAI4320785.1"/>
    <property type="molecule type" value="Genomic_DNA"/>
</dbReference>
<organism evidence="1 2">
    <name type="scientific">Melastoma candidum</name>
    <dbReference type="NCBI Taxonomy" id="119954"/>
    <lineage>
        <taxon>Eukaryota</taxon>
        <taxon>Viridiplantae</taxon>
        <taxon>Streptophyta</taxon>
        <taxon>Embryophyta</taxon>
        <taxon>Tracheophyta</taxon>
        <taxon>Spermatophyta</taxon>
        <taxon>Magnoliopsida</taxon>
        <taxon>eudicotyledons</taxon>
        <taxon>Gunneridae</taxon>
        <taxon>Pentapetalae</taxon>
        <taxon>rosids</taxon>
        <taxon>malvids</taxon>
        <taxon>Myrtales</taxon>
        <taxon>Melastomataceae</taxon>
        <taxon>Melastomatoideae</taxon>
        <taxon>Melastomateae</taxon>
        <taxon>Melastoma</taxon>
    </lineage>
</organism>
<sequence>MEKGKSNPSGLPSSIPDPSSVPHPDPTPKISSSRSSSSESPRFPSKRLKPPRLVSLCVAVIGKHLEDIADDLGDIAINFPPDVKLTLVAIARRRKLLDDSVITALADSSWEILDFSGSSVSDTGLMRVARTCKCLWAVDISRCESITALGVAELVQHCPLLETLRCGGSPRSDHTARCCLGMLKPKLNDVANDSWEDIDATEIIHGAPSLRWLIWPKIDDASRESLSAECPRIAVNPRPSSPLSFTGYKVPREAFPDIILDDPFVFDVVPDTWGTSGSKPRAVLRPPSSASPHELSMAEKFRLAFLERDSRLAPKRAKNARQHQRRAEKEMMSADTRAKAIALASRVSRSLQGKH</sequence>
<proteinExistence type="predicted"/>
<dbReference type="Proteomes" id="UP001057402">
    <property type="component" value="Chromosome 10"/>
</dbReference>
<comment type="caution">
    <text evidence="1">The sequence shown here is derived from an EMBL/GenBank/DDBJ whole genome shotgun (WGS) entry which is preliminary data.</text>
</comment>
<gene>
    <name evidence="1" type="ORF">MLD38_034230</name>
</gene>
<evidence type="ECO:0000313" key="1">
    <source>
        <dbReference type="EMBL" id="KAI4320785.1"/>
    </source>
</evidence>
<accession>A0ACB9M9E2</accession>
<protein>
    <submittedName>
        <fullName evidence="1">Uncharacterized protein</fullName>
    </submittedName>
</protein>
<reference evidence="2" key="1">
    <citation type="journal article" date="2023" name="Front. Plant Sci.">
        <title>Chromosomal-level genome assembly of Melastoma candidum provides insights into trichome evolution.</title>
        <authorList>
            <person name="Zhong Y."/>
            <person name="Wu W."/>
            <person name="Sun C."/>
            <person name="Zou P."/>
            <person name="Liu Y."/>
            <person name="Dai S."/>
            <person name="Zhou R."/>
        </authorList>
    </citation>
    <scope>NUCLEOTIDE SEQUENCE [LARGE SCALE GENOMIC DNA]</scope>
</reference>
<keyword evidence="2" id="KW-1185">Reference proteome</keyword>
<name>A0ACB9M9E2_9MYRT</name>
<evidence type="ECO:0000313" key="2">
    <source>
        <dbReference type="Proteomes" id="UP001057402"/>
    </source>
</evidence>